<organism evidence="2 3">
    <name type="scientific">Arabidopsis suecica</name>
    <name type="common">Swedish thale-cress</name>
    <name type="synonym">Cardaminopsis suecica</name>
    <dbReference type="NCBI Taxonomy" id="45249"/>
    <lineage>
        <taxon>Eukaryota</taxon>
        <taxon>Viridiplantae</taxon>
        <taxon>Streptophyta</taxon>
        <taxon>Embryophyta</taxon>
        <taxon>Tracheophyta</taxon>
        <taxon>Spermatophyta</taxon>
        <taxon>Magnoliopsida</taxon>
        <taxon>eudicotyledons</taxon>
        <taxon>Gunneridae</taxon>
        <taxon>Pentapetalae</taxon>
        <taxon>rosids</taxon>
        <taxon>malvids</taxon>
        <taxon>Brassicales</taxon>
        <taxon>Brassicaceae</taxon>
        <taxon>Camelineae</taxon>
        <taxon>Arabidopsis</taxon>
    </lineage>
</organism>
<reference evidence="2 3" key="1">
    <citation type="submission" date="2020-12" db="EMBL/GenBank/DDBJ databases">
        <title>Concerted genomic and epigenomic changes stabilize Arabidopsis allopolyploids.</title>
        <authorList>
            <person name="Chen Z."/>
        </authorList>
    </citation>
    <scope>NUCLEOTIDE SEQUENCE [LARGE SCALE GENOMIC DNA]</scope>
    <source>
        <strain evidence="2">As9502</strain>
        <tissue evidence="2">Leaf</tissue>
    </source>
</reference>
<accession>A0A8T2B7G5</accession>
<dbReference type="EMBL" id="JAEFBJ010000008">
    <property type="protein sequence ID" value="KAG7583227.1"/>
    <property type="molecule type" value="Genomic_DNA"/>
</dbReference>
<evidence type="ECO:0000256" key="1">
    <source>
        <dbReference type="SAM" id="Phobius"/>
    </source>
</evidence>
<protein>
    <submittedName>
        <fullName evidence="2">Uncharacterized protein</fullName>
    </submittedName>
</protein>
<dbReference type="Proteomes" id="UP000694251">
    <property type="component" value="Chromosome 8"/>
</dbReference>
<name>A0A8T2B7G5_ARASU</name>
<proteinExistence type="predicted"/>
<feature type="transmembrane region" description="Helical" evidence="1">
    <location>
        <begin position="203"/>
        <end position="223"/>
    </location>
</feature>
<gene>
    <name evidence="2" type="ORF">ISN44_As08g027540</name>
</gene>
<evidence type="ECO:0000313" key="2">
    <source>
        <dbReference type="EMBL" id="KAG7583227.1"/>
    </source>
</evidence>
<keyword evidence="1" id="KW-1133">Transmembrane helix</keyword>
<comment type="caution">
    <text evidence="2">The sequence shown here is derived from an EMBL/GenBank/DDBJ whole genome shotgun (WGS) entry which is preliminary data.</text>
</comment>
<keyword evidence="1" id="KW-0472">Membrane</keyword>
<sequence length="224" mass="26300">MQEIDDALITLLMEVVQETVSYRVSLVTYILDPQSQQIWAMTIQLLRLRVVVDGCFGRMGSNKVQFVSAMVTMNLLLCHGPRFFAEWMVTIHHWSITVQNLSKEFWRQTSSKFKIRSGLCKYRRREDILSSVIIHDSKLIPATFKNFLLVKVMRYAFWSFIYKVIANYKGMKGGRNRFDLLACKTSNRKAWSLPLFHRNCLQFPLFALTVVLDLFMYCVKLFMI</sequence>
<keyword evidence="1" id="KW-0812">Transmembrane</keyword>
<dbReference type="AlphaFoldDB" id="A0A8T2B7G5"/>
<keyword evidence="3" id="KW-1185">Reference proteome</keyword>
<evidence type="ECO:0000313" key="3">
    <source>
        <dbReference type="Proteomes" id="UP000694251"/>
    </source>
</evidence>